<dbReference type="KEGG" id="dge:Dgeo_1129"/>
<evidence type="ECO:0000313" key="2">
    <source>
        <dbReference type="EMBL" id="ABF45426.1"/>
    </source>
</evidence>
<evidence type="ECO:0000313" key="3">
    <source>
        <dbReference type="Proteomes" id="UP000002431"/>
    </source>
</evidence>
<dbReference type="EMBL" id="CP000359">
    <property type="protein sequence ID" value="ABF45426.1"/>
    <property type="molecule type" value="Genomic_DNA"/>
</dbReference>
<keyword evidence="1" id="KW-0812">Transmembrane</keyword>
<gene>
    <name evidence="2" type="ordered locus">Dgeo_1129</name>
</gene>
<keyword evidence="3" id="KW-1185">Reference proteome</keyword>
<keyword evidence="1" id="KW-0472">Membrane</keyword>
<organism evidence="2 3">
    <name type="scientific">Deinococcus geothermalis (strain DSM 11300 / CIP 105573 / AG-3a)</name>
    <dbReference type="NCBI Taxonomy" id="319795"/>
    <lineage>
        <taxon>Bacteria</taxon>
        <taxon>Thermotogati</taxon>
        <taxon>Deinococcota</taxon>
        <taxon>Deinococci</taxon>
        <taxon>Deinococcales</taxon>
        <taxon>Deinococcaceae</taxon>
        <taxon>Deinococcus</taxon>
    </lineage>
</organism>
<dbReference type="STRING" id="319795.Dgeo_1129"/>
<protein>
    <submittedName>
        <fullName evidence="2">Copper resistance protein D</fullName>
    </submittedName>
</protein>
<proteinExistence type="predicted"/>
<dbReference type="AlphaFoldDB" id="Q1IZA8"/>
<feature type="transmembrane region" description="Helical" evidence="1">
    <location>
        <begin position="37"/>
        <end position="58"/>
    </location>
</feature>
<dbReference type="Proteomes" id="UP000002431">
    <property type="component" value="Chromosome"/>
</dbReference>
<reference evidence="2" key="1">
    <citation type="submission" date="2006-04" db="EMBL/GenBank/DDBJ databases">
        <title>Complete sequence of chromosome of Deinococcus geothermalis DSM 11300.</title>
        <authorList>
            <consortium name="US DOE Joint Genome Institute"/>
            <person name="Copeland A."/>
            <person name="Lucas S."/>
            <person name="Lapidus A."/>
            <person name="Barry K."/>
            <person name="Detter J.C."/>
            <person name="Glavina del Rio T."/>
            <person name="Hammon N."/>
            <person name="Israni S."/>
            <person name="Dalin E."/>
            <person name="Tice H."/>
            <person name="Pitluck S."/>
            <person name="Brettin T."/>
            <person name="Bruce D."/>
            <person name="Han C."/>
            <person name="Tapia R."/>
            <person name="Saunders E."/>
            <person name="Gilna P."/>
            <person name="Schmutz J."/>
            <person name="Larimer F."/>
            <person name="Land M."/>
            <person name="Hauser L."/>
            <person name="Kyrpides N."/>
            <person name="Kim E."/>
            <person name="Daly M.J."/>
            <person name="Fredrickson J.K."/>
            <person name="Makarova K.S."/>
            <person name="Gaidamakova E.K."/>
            <person name="Zhai M."/>
            <person name="Richardson P."/>
        </authorList>
    </citation>
    <scope>NUCLEOTIDE SEQUENCE</scope>
    <source>
        <strain evidence="2">DSM 11300</strain>
    </source>
</reference>
<dbReference type="RefSeq" id="WP_011530263.1">
    <property type="nucleotide sequence ID" value="NC_008025.1"/>
</dbReference>
<accession>Q1IZA8</accession>
<sequence>MLPALAAAGFVTALGTLLLVGGSFARRALTLGHPRPAFLALGFVLLGLGMGLAISWTLSDLGFLTAWDALAYVTTTTPGRAALTAVMGGALLLAAELSGGPAGLAVLPAAMLLWGVAGEGHGGSQGEGVRALTALHVGAMGVWGGVSWPF</sequence>
<name>Q1IZA8_DEIGD</name>
<evidence type="ECO:0000256" key="1">
    <source>
        <dbReference type="SAM" id="Phobius"/>
    </source>
</evidence>
<dbReference type="HOGENOM" id="CLU_1737538_0_0_0"/>
<keyword evidence="1" id="KW-1133">Transmembrane helix</keyword>